<dbReference type="EMBL" id="FMXM01000026">
    <property type="protein sequence ID" value="SDA97520.1"/>
    <property type="molecule type" value="Genomic_DNA"/>
</dbReference>
<keyword evidence="2" id="KW-0472">Membrane</keyword>
<protein>
    <submittedName>
        <fullName evidence="3">Uncharacterized protein</fullName>
    </submittedName>
</protein>
<keyword evidence="2" id="KW-0812">Transmembrane</keyword>
<evidence type="ECO:0000313" key="4">
    <source>
        <dbReference type="Proteomes" id="UP000198588"/>
    </source>
</evidence>
<feature type="region of interest" description="Disordered" evidence="1">
    <location>
        <begin position="1"/>
        <end position="27"/>
    </location>
</feature>
<evidence type="ECO:0000256" key="1">
    <source>
        <dbReference type="SAM" id="MobiDB-lite"/>
    </source>
</evidence>
<feature type="transmembrane region" description="Helical" evidence="2">
    <location>
        <begin position="57"/>
        <end position="81"/>
    </location>
</feature>
<evidence type="ECO:0000256" key="2">
    <source>
        <dbReference type="SAM" id="Phobius"/>
    </source>
</evidence>
<keyword evidence="2" id="KW-1133">Transmembrane helix</keyword>
<proteinExistence type="predicted"/>
<gene>
    <name evidence="3" type="ORF">SAMN02927914_05917</name>
</gene>
<name>A0A1G5ZSD9_9HYPH</name>
<organism evidence="3 4">
    <name type="scientific">Mesorhizobium qingshengii</name>
    <dbReference type="NCBI Taxonomy" id="1165689"/>
    <lineage>
        <taxon>Bacteria</taxon>
        <taxon>Pseudomonadati</taxon>
        <taxon>Pseudomonadota</taxon>
        <taxon>Alphaproteobacteria</taxon>
        <taxon>Hyphomicrobiales</taxon>
        <taxon>Phyllobacteriaceae</taxon>
        <taxon>Mesorhizobium</taxon>
    </lineage>
</organism>
<evidence type="ECO:0000313" key="3">
    <source>
        <dbReference type="EMBL" id="SDA97520.1"/>
    </source>
</evidence>
<reference evidence="3 4" key="1">
    <citation type="submission" date="2016-10" db="EMBL/GenBank/DDBJ databases">
        <authorList>
            <person name="de Groot N.N."/>
        </authorList>
    </citation>
    <scope>NUCLEOTIDE SEQUENCE [LARGE SCALE GENOMIC DNA]</scope>
    <source>
        <strain evidence="3 4">CGMCC 1.12097</strain>
    </source>
</reference>
<accession>A0A1G5ZSD9</accession>
<dbReference type="AlphaFoldDB" id="A0A1G5ZSD9"/>
<dbReference type="Proteomes" id="UP000198588">
    <property type="component" value="Unassembled WGS sequence"/>
</dbReference>
<sequence>MNPVPKTPISKAPAPLPANDNQTPANQDISDFLRELIPQDDAAADALCRRGERMATALVVVMATCLVGFPLFFAGLIYAGVGVVP</sequence>